<evidence type="ECO:0000313" key="2">
    <source>
        <dbReference type="Proteomes" id="UP000192486"/>
    </source>
</evidence>
<accession>A0ABN4YKT4</accession>
<dbReference type="EMBL" id="CP015108">
    <property type="protein sequence ID" value="ARF13532.1"/>
    <property type="molecule type" value="Genomic_DNA"/>
</dbReference>
<evidence type="ECO:0000313" key="1">
    <source>
        <dbReference type="EMBL" id="ARF13532.1"/>
    </source>
</evidence>
<organism evidence="1 2">
    <name type="scientific">Sporosarcina ureae</name>
    <dbReference type="NCBI Taxonomy" id="1571"/>
    <lineage>
        <taxon>Bacteria</taxon>
        <taxon>Bacillati</taxon>
        <taxon>Bacillota</taxon>
        <taxon>Bacilli</taxon>
        <taxon>Bacillales</taxon>
        <taxon>Caryophanaceae</taxon>
        <taxon>Sporosarcina</taxon>
    </lineage>
</organism>
<reference evidence="1 2" key="1">
    <citation type="submission" date="2016-04" db="EMBL/GenBank/DDBJ databases">
        <title>Comparative Genomics and Epigenetics of Sporosarcina ureae.</title>
        <authorList>
            <person name="Oliver A.S."/>
            <person name="Cooper K.K."/>
        </authorList>
    </citation>
    <scope>NUCLEOTIDE SEQUENCE [LARGE SCALE GENOMIC DNA]</scope>
    <source>
        <strain evidence="1 2">S204</strain>
    </source>
</reference>
<name>A0ABN4YKT4_SPOUR</name>
<proteinExistence type="predicted"/>
<keyword evidence="2" id="KW-1185">Reference proteome</keyword>
<dbReference type="Pfam" id="PF10612">
    <property type="entry name" value="Spore-coat_CotZ"/>
    <property type="match status" value="1"/>
</dbReference>
<dbReference type="Proteomes" id="UP000192486">
    <property type="component" value="Chromosome"/>
</dbReference>
<gene>
    <name evidence="1" type="ORF">SporoS204_04775</name>
</gene>
<dbReference type="RefSeq" id="WP_051210569.1">
    <property type="nucleotide sequence ID" value="NZ_CP015108.1"/>
</dbReference>
<protein>
    <recommendedName>
        <fullName evidence="3">Spore coat protein</fullName>
    </recommendedName>
</protein>
<evidence type="ECO:0008006" key="3">
    <source>
        <dbReference type="Google" id="ProtNLM"/>
    </source>
</evidence>
<dbReference type="InterPro" id="IPR019593">
    <property type="entry name" value="Spore_coat_protein_Z/Y"/>
</dbReference>
<sequence length="137" mass="15706">MNKPSVICVEMKKLLEEQELLGKFCHGFQYVCSFPLYDTIPFTLHDCELHKPFSAHYHCIKTPYFRLEKLDIDTCCATLTLLEPVDLEGNPVDSCEELYSLKKTKSCIIVNINCFCAITPFSPKLVDKKLPTVEPKK</sequence>